<dbReference type="AlphaFoldDB" id="A0A1Z4LW21"/>
<evidence type="ECO:0000259" key="1">
    <source>
        <dbReference type="Pfam" id="PF03235"/>
    </source>
</evidence>
<sequence length="572" mass="66618">MSIRPDNLTLDKLLQGRLFRIPDYQRAYSWETKQRNDLFEDIKKLAKNPNNERHHFMSTVVCLQTKQKEEVGADEFGIFYIVDGQQRLTTLIILLKALAKALAKGDEIERKESSKLSELLVKENGRLILLQTNHDNKLLFRNYLTKGKIPIEEDLETSADKNIIRAFNECEKFVNEWNRNPNLNLISLLKLVKNRLDFIFYVLDDEGAVHTTFEVLNSRGLEVDWLDKCKSILMGIACEKLADASQEHIEQIHECWSKIYKTIGLKKIEGQEILRFAAALEDSSATRKISTAEKAMEFFREKCQNNAEYTIDVSQKFLDIAKELRKLVTDRRLKAVSKISHARLLAIAIKLNRVLNESEKQKVLNEWEKVTFRIFGLHRKDGRTKVGEYVRLARYIFQANANTLFDEINQKVANLGKEYPSSEIGKKIRETNCYEGWEDELIYFLYCYEEFLTKEYGGSISNELWVQVWNSSSTKTIEHIHPQTINDAWRGKLGIKKDYIGRQTQRLGNLIILPPSVNSIAGNKSFQDKKEIYKKHRGLKILEEVIALDDWDDKTLSEREDRLITWAQNEWA</sequence>
<dbReference type="PANTHER" id="PTHR35149:SF1">
    <property type="entry name" value="DUF5655 DOMAIN-CONTAINING PROTEIN"/>
    <property type="match status" value="1"/>
</dbReference>
<protein>
    <recommendedName>
        <fullName evidence="5">DUF262 domain-containing protein</fullName>
    </recommendedName>
</protein>
<dbReference type="OrthoDB" id="9798761at2"/>
<evidence type="ECO:0008006" key="5">
    <source>
        <dbReference type="Google" id="ProtNLM"/>
    </source>
</evidence>
<organism evidence="3 4">
    <name type="scientific">Calothrix parasitica NIES-267</name>
    <dbReference type="NCBI Taxonomy" id="1973488"/>
    <lineage>
        <taxon>Bacteria</taxon>
        <taxon>Bacillati</taxon>
        <taxon>Cyanobacteriota</taxon>
        <taxon>Cyanophyceae</taxon>
        <taxon>Nostocales</taxon>
        <taxon>Calotrichaceae</taxon>
        <taxon>Calothrix</taxon>
    </lineage>
</organism>
<dbReference type="InterPro" id="IPR004919">
    <property type="entry name" value="GmrSD_N"/>
</dbReference>
<dbReference type="InterPro" id="IPR011089">
    <property type="entry name" value="GmrSD_C"/>
</dbReference>
<dbReference type="Pfam" id="PF03235">
    <property type="entry name" value="GmrSD_N"/>
    <property type="match status" value="1"/>
</dbReference>
<accession>A0A1Z4LW21</accession>
<dbReference type="Pfam" id="PF07510">
    <property type="entry name" value="GmrSD_C"/>
    <property type="match status" value="1"/>
</dbReference>
<feature type="domain" description="GmrSD restriction endonucleases C-terminal" evidence="2">
    <location>
        <begin position="423"/>
        <end position="566"/>
    </location>
</feature>
<keyword evidence="4" id="KW-1185">Reference proteome</keyword>
<dbReference type="EMBL" id="AP018227">
    <property type="protein sequence ID" value="BAY85447.1"/>
    <property type="molecule type" value="Genomic_DNA"/>
</dbReference>
<dbReference type="PANTHER" id="PTHR35149">
    <property type="entry name" value="SLL5132 PROTEIN"/>
    <property type="match status" value="1"/>
</dbReference>
<evidence type="ECO:0000313" key="4">
    <source>
        <dbReference type="Proteomes" id="UP000218418"/>
    </source>
</evidence>
<gene>
    <name evidence="3" type="ORF">NIES267_49470</name>
</gene>
<evidence type="ECO:0000313" key="3">
    <source>
        <dbReference type="EMBL" id="BAY85447.1"/>
    </source>
</evidence>
<evidence type="ECO:0000259" key="2">
    <source>
        <dbReference type="Pfam" id="PF07510"/>
    </source>
</evidence>
<proteinExistence type="predicted"/>
<name>A0A1Z4LW21_9CYAN</name>
<reference evidence="3 4" key="1">
    <citation type="submission" date="2017-06" db="EMBL/GenBank/DDBJ databases">
        <title>Genome sequencing of cyanobaciteial culture collection at National Institute for Environmental Studies (NIES).</title>
        <authorList>
            <person name="Hirose Y."/>
            <person name="Shimura Y."/>
            <person name="Fujisawa T."/>
            <person name="Nakamura Y."/>
            <person name="Kawachi M."/>
        </authorList>
    </citation>
    <scope>NUCLEOTIDE SEQUENCE [LARGE SCALE GENOMIC DNA]</scope>
    <source>
        <strain evidence="3 4">NIES-267</strain>
    </source>
</reference>
<dbReference type="Proteomes" id="UP000218418">
    <property type="component" value="Chromosome"/>
</dbReference>
<feature type="domain" description="GmrSD restriction endonucleases N-terminal" evidence="1">
    <location>
        <begin position="12"/>
        <end position="233"/>
    </location>
</feature>